<dbReference type="EMBL" id="NFJD01000002">
    <property type="protein sequence ID" value="OUO56969.1"/>
    <property type="molecule type" value="Genomic_DNA"/>
</dbReference>
<gene>
    <name evidence="12" type="ORF">B5F75_03740</name>
</gene>
<name>A0A1Y4DH12_9BACT</name>
<dbReference type="InterPro" id="IPR014746">
    <property type="entry name" value="Gln_synth/guanido_kin_cat_dom"/>
</dbReference>
<evidence type="ECO:0000256" key="3">
    <source>
        <dbReference type="ARBA" id="ARBA00022598"/>
    </source>
</evidence>
<keyword evidence="5" id="KW-0547">Nucleotide-binding</keyword>
<evidence type="ECO:0000256" key="9">
    <source>
        <dbReference type="RuleBase" id="RU000384"/>
    </source>
</evidence>
<evidence type="ECO:0000256" key="6">
    <source>
        <dbReference type="ARBA" id="ARBA00022840"/>
    </source>
</evidence>
<dbReference type="InterPro" id="IPR008146">
    <property type="entry name" value="Gln_synth_cat_dom"/>
</dbReference>
<comment type="similarity">
    <text evidence="2 8 9">Belongs to the glutamine synthetase family.</text>
</comment>
<protein>
    <submittedName>
        <fullName evidence="12">Glutamine synthetase</fullName>
    </submittedName>
</protein>
<dbReference type="GO" id="GO:0004356">
    <property type="term" value="F:glutamine synthetase activity"/>
    <property type="evidence" value="ECO:0007669"/>
    <property type="project" value="InterPro"/>
</dbReference>
<dbReference type="SMART" id="SM01230">
    <property type="entry name" value="Gln-synt_C"/>
    <property type="match status" value="1"/>
</dbReference>
<evidence type="ECO:0000256" key="8">
    <source>
        <dbReference type="PROSITE-ProRule" id="PRU01330"/>
    </source>
</evidence>
<dbReference type="Proteomes" id="UP000196368">
    <property type="component" value="Unassembled WGS sequence"/>
</dbReference>
<dbReference type="GO" id="GO:0006542">
    <property type="term" value="P:glutamine biosynthetic process"/>
    <property type="evidence" value="ECO:0007669"/>
    <property type="project" value="InterPro"/>
</dbReference>
<evidence type="ECO:0000313" key="13">
    <source>
        <dbReference type="Proteomes" id="UP000196368"/>
    </source>
</evidence>
<dbReference type="AlphaFoldDB" id="A0A1Y4DH12"/>
<organism evidence="12 13">
    <name type="scientific">Candidatus Avelusimicrobium gallicola</name>
    <dbReference type="NCBI Taxonomy" id="2562704"/>
    <lineage>
        <taxon>Bacteria</taxon>
        <taxon>Pseudomonadati</taxon>
        <taxon>Elusimicrobiota</taxon>
        <taxon>Elusimicrobia</taxon>
        <taxon>Elusimicrobiales</taxon>
        <taxon>Elusimicrobiaceae</taxon>
        <taxon>Candidatus Avelusimicrobium</taxon>
    </lineage>
</organism>
<comment type="caution">
    <text evidence="12">The sequence shown here is derived from an EMBL/GenBank/DDBJ whole genome shotgun (WGS) entry which is preliminary data.</text>
</comment>
<keyword evidence="3" id="KW-0436">Ligase</keyword>
<evidence type="ECO:0000256" key="1">
    <source>
        <dbReference type="ARBA" id="ARBA00001946"/>
    </source>
</evidence>
<reference evidence="13" key="1">
    <citation type="submission" date="2017-04" db="EMBL/GenBank/DDBJ databases">
        <title>Function of individual gut microbiota members based on whole genome sequencing of pure cultures obtained from chicken caecum.</title>
        <authorList>
            <person name="Medvecky M."/>
            <person name="Cejkova D."/>
            <person name="Polansky O."/>
            <person name="Karasova D."/>
            <person name="Kubasova T."/>
            <person name="Cizek A."/>
            <person name="Rychlik I."/>
        </authorList>
    </citation>
    <scope>NUCLEOTIDE SEQUENCE [LARGE SCALE GENOMIC DNA]</scope>
    <source>
        <strain evidence="13">An273</strain>
    </source>
</reference>
<dbReference type="PROSITE" id="PS00181">
    <property type="entry name" value="GLNA_ATP"/>
    <property type="match status" value="1"/>
</dbReference>
<accession>A0A1Y4DH12</accession>
<sequence length="450" mass="51439">MTIQRNAEEKEKIKEILALAERNNIQIIKLWFVDILGNLKSLSLSYREFEYAMNEGMGFDGSSVEGFARLYESDLVALPDLDTFQMFPPEFTGAPIARFFCDIKTTDGKQFEGDPRYILKKNLAEMKKAGFDQFMVGPELEYFYFKDNKHPETLDCGGYFDTIPLDSSYAVRRQTMQMLEKLGIHVEYSHHEVAPSQHEIDLRYDEAMKMADQVITYRTVVKQVAAANGIYATFMPKPLAHVNGSGMHVHQSLFANGSNAFFDEKDPLYLSQTARHYIAGILANVKEICSVTDQWVNSYKRLVPGFEAPAYIAWGRKNRSALVRIPQAKQGKANATRIECRFPDPACNPYLAFAVMLGAGLDGIKRKLQVPPITEENIFHMTPQERKAHGIDTLPAYLYEAVNYTRHSKLVRQVLGDHTFEKFIANKDIEWDNYRTHVSSYELEKYLSVL</sequence>
<comment type="cofactor">
    <cofactor evidence="1">
        <name>Mg(2+)</name>
        <dbReference type="ChEBI" id="CHEBI:18420"/>
    </cofactor>
</comment>
<dbReference type="SUPFAM" id="SSF54368">
    <property type="entry name" value="Glutamine synthetase, N-terminal domain"/>
    <property type="match status" value="1"/>
</dbReference>
<proteinExistence type="inferred from homology"/>
<dbReference type="PROSITE" id="PS51986">
    <property type="entry name" value="GS_BETA_GRASP"/>
    <property type="match status" value="1"/>
</dbReference>
<keyword evidence="13" id="KW-1185">Reference proteome</keyword>
<dbReference type="Pfam" id="PF00120">
    <property type="entry name" value="Gln-synt_C"/>
    <property type="match status" value="1"/>
</dbReference>
<dbReference type="Gene3D" id="3.30.590.10">
    <property type="entry name" value="Glutamine synthetase/guanido kinase, catalytic domain"/>
    <property type="match status" value="1"/>
</dbReference>
<dbReference type="Gene3D" id="3.10.20.70">
    <property type="entry name" value="Glutamine synthetase, N-terminal domain"/>
    <property type="match status" value="1"/>
</dbReference>
<feature type="domain" description="GS beta-grasp" evidence="10">
    <location>
        <begin position="23"/>
        <end position="108"/>
    </location>
</feature>
<feature type="domain" description="GS catalytic" evidence="11">
    <location>
        <begin position="115"/>
        <end position="450"/>
    </location>
</feature>
<dbReference type="PANTHER" id="PTHR43785">
    <property type="entry name" value="GAMMA-GLUTAMYLPUTRESCINE SYNTHETASE"/>
    <property type="match status" value="1"/>
</dbReference>
<evidence type="ECO:0000259" key="11">
    <source>
        <dbReference type="PROSITE" id="PS51987"/>
    </source>
</evidence>
<dbReference type="OrthoDB" id="9807095at2"/>
<dbReference type="RefSeq" id="WP_087288085.1">
    <property type="nucleotide sequence ID" value="NZ_NFJD01000002.1"/>
</dbReference>
<dbReference type="InterPro" id="IPR008147">
    <property type="entry name" value="Gln_synt_N"/>
</dbReference>
<dbReference type="GO" id="GO:0046872">
    <property type="term" value="F:metal ion binding"/>
    <property type="evidence" value="ECO:0007669"/>
    <property type="project" value="UniProtKB-KW"/>
</dbReference>
<evidence type="ECO:0000256" key="7">
    <source>
        <dbReference type="ARBA" id="ARBA00022842"/>
    </source>
</evidence>
<keyword evidence="6" id="KW-0067">ATP-binding</keyword>
<dbReference type="InterPro" id="IPR036651">
    <property type="entry name" value="Gln_synt_N_sf"/>
</dbReference>
<evidence type="ECO:0000259" key="10">
    <source>
        <dbReference type="PROSITE" id="PS51986"/>
    </source>
</evidence>
<evidence type="ECO:0000256" key="4">
    <source>
        <dbReference type="ARBA" id="ARBA00022723"/>
    </source>
</evidence>
<dbReference type="GO" id="GO:0005524">
    <property type="term" value="F:ATP binding"/>
    <property type="evidence" value="ECO:0007669"/>
    <property type="project" value="UniProtKB-KW"/>
</dbReference>
<dbReference type="PANTHER" id="PTHR43785:SF12">
    <property type="entry name" value="TYPE-1 GLUTAMINE SYNTHETASE 2"/>
    <property type="match status" value="1"/>
</dbReference>
<dbReference type="Pfam" id="PF03951">
    <property type="entry name" value="Gln-synt_N"/>
    <property type="match status" value="1"/>
</dbReference>
<dbReference type="InterPro" id="IPR027303">
    <property type="entry name" value="Gln_synth_gly_rich_site"/>
</dbReference>
<keyword evidence="7" id="KW-0460">Magnesium</keyword>
<dbReference type="PROSITE" id="PS51987">
    <property type="entry name" value="GS_CATALYTIC"/>
    <property type="match status" value="1"/>
</dbReference>
<evidence type="ECO:0000256" key="5">
    <source>
        <dbReference type="ARBA" id="ARBA00022741"/>
    </source>
</evidence>
<evidence type="ECO:0000256" key="2">
    <source>
        <dbReference type="ARBA" id="ARBA00009897"/>
    </source>
</evidence>
<dbReference type="FunFam" id="3.30.590.10:FF:000003">
    <property type="entry name" value="Glutamine synthetase 2"/>
    <property type="match status" value="1"/>
</dbReference>
<keyword evidence="4" id="KW-0479">Metal-binding</keyword>
<evidence type="ECO:0000313" key="12">
    <source>
        <dbReference type="EMBL" id="OUO56969.1"/>
    </source>
</evidence>
<dbReference type="SUPFAM" id="SSF55931">
    <property type="entry name" value="Glutamine synthetase/guanido kinase"/>
    <property type="match status" value="1"/>
</dbReference>